<dbReference type="PROSITE" id="PS50850">
    <property type="entry name" value="MFS"/>
    <property type="match status" value="1"/>
</dbReference>
<gene>
    <name evidence="7" type="ORF">SMN809_LOCUS69740</name>
</gene>
<keyword evidence="3 5" id="KW-1133">Transmembrane helix</keyword>
<reference evidence="7" key="1">
    <citation type="submission" date="2021-02" db="EMBL/GenBank/DDBJ databases">
        <authorList>
            <person name="Nowell W R."/>
        </authorList>
    </citation>
    <scope>NUCLEOTIDE SEQUENCE</scope>
</reference>
<evidence type="ECO:0000256" key="2">
    <source>
        <dbReference type="ARBA" id="ARBA00022692"/>
    </source>
</evidence>
<feature type="transmembrane region" description="Helical" evidence="5">
    <location>
        <begin position="32"/>
        <end position="51"/>
    </location>
</feature>
<comment type="caution">
    <text evidence="7">The sequence shown here is derived from an EMBL/GenBank/DDBJ whole genome shotgun (WGS) entry which is preliminary data.</text>
</comment>
<dbReference type="InterPro" id="IPR005829">
    <property type="entry name" value="Sugar_transporter_CS"/>
</dbReference>
<evidence type="ECO:0000313" key="8">
    <source>
        <dbReference type="Proteomes" id="UP000676336"/>
    </source>
</evidence>
<feature type="domain" description="Major facilitator superfamily (MFS) profile" evidence="6">
    <location>
        <begin position="1"/>
        <end position="135"/>
    </location>
</feature>
<dbReference type="SUPFAM" id="SSF103473">
    <property type="entry name" value="MFS general substrate transporter"/>
    <property type="match status" value="1"/>
</dbReference>
<evidence type="ECO:0000259" key="6">
    <source>
        <dbReference type="PROSITE" id="PS50850"/>
    </source>
</evidence>
<keyword evidence="2 5" id="KW-0812">Transmembrane</keyword>
<dbReference type="Gene3D" id="1.20.1250.20">
    <property type="entry name" value="MFS general substrate transporter like domains"/>
    <property type="match status" value="1"/>
</dbReference>
<dbReference type="AlphaFoldDB" id="A0A8S3HL38"/>
<dbReference type="Pfam" id="PF00083">
    <property type="entry name" value="Sugar_tr"/>
    <property type="match status" value="1"/>
</dbReference>
<feature type="transmembrane region" description="Helical" evidence="5">
    <location>
        <begin position="6"/>
        <end position="25"/>
    </location>
</feature>
<dbReference type="Proteomes" id="UP000676336">
    <property type="component" value="Unassembled WGS sequence"/>
</dbReference>
<protein>
    <recommendedName>
        <fullName evidence="6">Major facilitator superfamily (MFS) profile domain-containing protein</fullName>
    </recommendedName>
</protein>
<evidence type="ECO:0000313" key="7">
    <source>
        <dbReference type="EMBL" id="CAF5183679.1"/>
    </source>
</evidence>
<name>A0A8S3HL38_9BILA</name>
<evidence type="ECO:0000256" key="3">
    <source>
        <dbReference type="ARBA" id="ARBA00022989"/>
    </source>
</evidence>
<dbReference type="PROSITE" id="PS00217">
    <property type="entry name" value="SUGAR_TRANSPORT_2"/>
    <property type="match status" value="1"/>
</dbReference>
<evidence type="ECO:0000256" key="5">
    <source>
        <dbReference type="SAM" id="Phobius"/>
    </source>
</evidence>
<dbReference type="EMBL" id="CAJOBI010320110">
    <property type="protein sequence ID" value="CAF5183679.1"/>
    <property type="molecule type" value="Genomic_DNA"/>
</dbReference>
<dbReference type="GO" id="GO:0022857">
    <property type="term" value="F:transmembrane transporter activity"/>
    <property type="evidence" value="ECO:0007669"/>
    <property type="project" value="InterPro"/>
</dbReference>
<comment type="subcellular location">
    <subcellularLocation>
        <location evidence="1">Membrane</location>
        <topology evidence="1">Multi-pass membrane protein</topology>
    </subcellularLocation>
</comment>
<dbReference type="GO" id="GO:0016020">
    <property type="term" value="C:membrane"/>
    <property type="evidence" value="ECO:0007669"/>
    <property type="project" value="UniProtKB-SubCell"/>
</dbReference>
<dbReference type="InterPro" id="IPR020846">
    <property type="entry name" value="MFS_dom"/>
</dbReference>
<dbReference type="PANTHER" id="PTHR24064">
    <property type="entry name" value="SOLUTE CARRIER FAMILY 22 MEMBER"/>
    <property type="match status" value="1"/>
</dbReference>
<accession>A0A8S3HL38</accession>
<organism evidence="7 8">
    <name type="scientific">Rotaria magnacalcarata</name>
    <dbReference type="NCBI Taxonomy" id="392030"/>
    <lineage>
        <taxon>Eukaryota</taxon>
        <taxon>Metazoa</taxon>
        <taxon>Spiralia</taxon>
        <taxon>Gnathifera</taxon>
        <taxon>Rotifera</taxon>
        <taxon>Eurotatoria</taxon>
        <taxon>Bdelloidea</taxon>
        <taxon>Philodinida</taxon>
        <taxon>Philodinidae</taxon>
        <taxon>Rotaria</taxon>
    </lineage>
</organism>
<evidence type="ECO:0000256" key="4">
    <source>
        <dbReference type="ARBA" id="ARBA00023136"/>
    </source>
</evidence>
<feature type="transmembrane region" description="Helical" evidence="5">
    <location>
        <begin position="57"/>
        <end position="80"/>
    </location>
</feature>
<dbReference type="InterPro" id="IPR036259">
    <property type="entry name" value="MFS_trans_sf"/>
</dbReference>
<keyword evidence="4 5" id="KW-0472">Membrane</keyword>
<sequence length="135" mass="14938">MRVKIPHIVYLIGLTLGGLIFGYIADHSGRKMILIGSMWTACALSIFQLLSEDYISYVFFILFVGMAIGAVQVITVPFVIEMFPTESRAIYALSLTGAVFVFDLIIPCLAFAISNWKILQGVVSIPLIITGVLYW</sequence>
<evidence type="ECO:0000256" key="1">
    <source>
        <dbReference type="ARBA" id="ARBA00004141"/>
    </source>
</evidence>
<proteinExistence type="predicted"/>
<feature type="transmembrane region" description="Helical" evidence="5">
    <location>
        <begin position="92"/>
        <end position="112"/>
    </location>
</feature>
<dbReference type="InterPro" id="IPR005828">
    <property type="entry name" value="MFS_sugar_transport-like"/>
</dbReference>